<dbReference type="RefSeq" id="WP_106566601.1">
    <property type="nucleotide sequence ID" value="NZ_PYGF01000003.1"/>
</dbReference>
<keyword evidence="1" id="KW-0732">Signal</keyword>
<evidence type="ECO:0000256" key="1">
    <source>
        <dbReference type="SAM" id="SignalP"/>
    </source>
</evidence>
<comment type="caution">
    <text evidence="2">The sequence shown here is derived from an EMBL/GenBank/DDBJ whole genome shotgun (WGS) entry which is preliminary data.</text>
</comment>
<keyword evidence="3" id="KW-1185">Reference proteome</keyword>
<gene>
    <name evidence="2" type="ORF">CLV48_10345</name>
</gene>
<accession>A0A2P8E7U2</accession>
<reference evidence="2 3" key="1">
    <citation type="submission" date="2018-03" db="EMBL/GenBank/DDBJ databases">
        <title>Genomic Encyclopedia of Archaeal and Bacterial Type Strains, Phase II (KMG-II): from individual species to whole genera.</title>
        <authorList>
            <person name="Goeker M."/>
        </authorList>
    </citation>
    <scope>NUCLEOTIDE SEQUENCE [LARGE SCALE GENOMIC DNA]</scope>
    <source>
        <strain evidence="2 3">DSM 28057</strain>
    </source>
</reference>
<dbReference type="AlphaFoldDB" id="A0A2P8E7U2"/>
<sequence length="390" mass="45243">MRTIKLLLVLTLLQVSLKSCKQPSEETSASNWSLVLVDSLQVEHLGEMMLLDISPNHELFLTADYQKNTYFLIDKKGEIFSEINKSGDRPDSFGYAFSKMSFWDDHMVFVIGSKGLKWYDLKGNEAKFVPFNPDYSLKGILRNTGSGPILLKDKENTKILYRGGAVKGKRTAPGYLEKIRGGTLIDPETFDLEHIFPLEKDSRFFDGKYYDDGDLYSRIVLGEDFIYVTYDANPVLYAYEKTYPYKLSFKKELKLINVNLSDGIPAEYVDWDLFVEPSKGGIRSLQVDNKYVYLMYFEGLPKERIIEIDQLYDIDENKAQAEEEAEVYKREKRMKVFTLEGNELTDIKLPDFLDSYLGFIARDGFLYFNRAANNETEEDFYTLYKLRLEQ</sequence>
<dbReference type="Proteomes" id="UP000240708">
    <property type="component" value="Unassembled WGS sequence"/>
</dbReference>
<dbReference type="OrthoDB" id="819294at2"/>
<evidence type="ECO:0008006" key="4">
    <source>
        <dbReference type="Google" id="ProtNLM"/>
    </source>
</evidence>
<feature type="signal peptide" evidence="1">
    <location>
        <begin position="1"/>
        <end position="21"/>
    </location>
</feature>
<organism evidence="2 3">
    <name type="scientific">Cecembia rubra</name>
    <dbReference type="NCBI Taxonomy" id="1485585"/>
    <lineage>
        <taxon>Bacteria</taxon>
        <taxon>Pseudomonadati</taxon>
        <taxon>Bacteroidota</taxon>
        <taxon>Cytophagia</taxon>
        <taxon>Cytophagales</taxon>
        <taxon>Cyclobacteriaceae</taxon>
        <taxon>Cecembia</taxon>
    </lineage>
</organism>
<dbReference type="EMBL" id="PYGF01000003">
    <property type="protein sequence ID" value="PSL05535.1"/>
    <property type="molecule type" value="Genomic_DNA"/>
</dbReference>
<proteinExistence type="predicted"/>
<name>A0A2P8E7U2_9BACT</name>
<feature type="chain" id="PRO_5015200868" description="6-bladed beta-propeller protein" evidence="1">
    <location>
        <begin position="22"/>
        <end position="390"/>
    </location>
</feature>
<evidence type="ECO:0000313" key="3">
    <source>
        <dbReference type="Proteomes" id="UP000240708"/>
    </source>
</evidence>
<protein>
    <recommendedName>
        <fullName evidence="4">6-bladed beta-propeller protein</fullName>
    </recommendedName>
</protein>
<evidence type="ECO:0000313" key="2">
    <source>
        <dbReference type="EMBL" id="PSL05535.1"/>
    </source>
</evidence>